<protein>
    <submittedName>
        <fullName evidence="3">Retrovirus-related Pol polyprotein from transposon TNT 1-94</fullName>
    </submittedName>
</protein>
<evidence type="ECO:0000256" key="1">
    <source>
        <dbReference type="SAM" id="MobiDB-lite"/>
    </source>
</evidence>
<name>A0A699JLQ3_TANCI</name>
<dbReference type="InterPro" id="IPR057670">
    <property type="entry name" value="SH3_retrovirus"/>
</dbReference>
<accession>A0A699JLQ3</accession>
<dbReference type="EMBL" id="BKCJ010427295">
    <property type="protein sequence ID" value="GFA45642.1"/>
    <property type="molecule type" value="Genomic_DNA"/>
</dbReference>
<gene>
    <name evidence="3" type="ORF">Tci_617614</name>
</gene>
<dbReference type="AlphaFoldDB" id="A0A699JLQ3"/>
<feature type="domain" description="Retroviral polymerase SH3-like" evidence="2">
    <location>
        <begin position="173"/>
        <end position="212"/>
    </location>
</feature>
<reference evidence="3" key="1">
    <citation type="journal article" date="2019" name="Sci. Rep.">
        <title>Draft genome of Tanacetum cinerariifolium, the natural source of mosquito coil.</title>
        <authorList>
            <person name="Yamashiro T."/>
            <person name="Shiraishi A."/>
            <person name="Satake H."/>
            <person name="Nakayama K."/>
        </authorList>
    </citation>
    <scope>NUCLEOTIDE SEQUENCE</scope>
</reference>
<proteinExistence type="predicted"/>
<organism evidence="3">
    <name type="scientific">Tanacetum cinerariifolium</name>
    <name type="common">Dalmatian daisy</name>
    <name type="synonym">Chrysanthemum cinerariifolium</name>
    <dbReference type="NCBI Taxonomy" id="118510"/>
    <lineage>
        <taxon>Eukaryota</taxon>
        <taxon>Viridiplantae</taxon>
        <taxon>Streptophyta</taxon>
        <taxon>Embryophyta</taxon>
        <taxon>Tracheophyta</taxon>
        <taxon>Spermatophyta</taxon>
        <taxon>Magnoliopsida</taxon>
        <taxon>eudicotyledons</taxon>
        <taxon>Gunneridae</taxon>
        <taxon>Pentapetalae</taxon>
        <taxon>asterids</taxon>
        <taxon>campanulids</taxon>
        <taxon>Asterales</taxon>
        <taxon>Asteraceae</taxon>
        <taxon>Asteroideae</taxon>
        <taxon>Anthemideae</taxon>
        <taxon>Anthemidinae</taxon>
        <taxon>Tanacetum</taxon>
    </lineage>
</organism>
<feature type="compositionally biased region" description="Basic and acidic residues" evidence="1">
    <location>
        <begin position="275"/>
        <end position="289"/>
    </location>
</feature>
<evidence type="ECO:0000313" key="3">
    <source>
        <dbReference type="EMBL" id="GFA45642.1"/>
    </source>
</evidence>
<feature type="region of interest" description="Disordered" evidence="1">
    <location>
        <begin position="45"/>
        <end position="75"/>
    </location>
</feature>
<dbReference type="Pfam" id="PF25597">
    <property type="entry name" value="SH3_retrovirus"/>
    <property type="match status" value="1"/>
</dbReference>
<feature type="region of interest" description="Disordered" evidence="1">
    <location>
        <begin position="267"/>
        <end position="294"/>
    </location>
</feature>
<comment type="caution">
    <text evidence="3">The sequence shown here is derived from an EMBL/GenBank/DDBJ whole genome shotgun (WGS) entry which is preliminary data.</text>
</comment>
<evidence type="ECO:0000259" key="2">
    <source>
        <dbReference type="Pfam" id="PF25597"/>
    </source>
</evidence>
<sequence>MTYLKHIVRFTHAQLKSRSFEEIQKLNTKEHKWVDAFVPIGSKEDEKRVGTRKKRAAGSSSKQKSPKKQKVNDQESIDCDKELRKCLKVVLDDDKAINYKTLDVKSPIIDCKSHKLGTMEGGDVHVYKLTRLDGSYRHFLTFSRMLKVFERQDVLDLHKIVMERFSANDPEGKVDEAFLVGYSVNSKAFRVFNSRTRIVQETLHVNFLENRPNVAEKAGEEIDQQYVIFPIWSSGSKNPQNNDEDAAFDGNEHDFDVKKPETEVILSLSSSAQSRKHDDKTKKEAKGKSPVESVTGYKDLNVEFEDCSDNRNNEVNDVGSIVPTVGQNSLNNINTFSAAGPSNAAVSPTYGKSLFIDAS</sequence>